<dbReference type="Pfam" id="PF16363">
    <property type="entry name" value="GDP_Man_Dehyd"/>
    <property type="match status" value="1"/>
</dbReference>
<feature type="domain" description="NAD(P)-binding" evidence="15">
    <location>
        <begin position="4"/>
        <end position="302"/>
    </location>
</feature>
<dbReference type="InterPro" id="IPR044516">
    <property type="entry name" value="UXS-like"/>
</dbReference>
<dbReference type="EMBL" id="CP001230">
    <property type="protein sequence ID" value="ACO04196.1"/>
    <property type="molecule type" value="Genomic_DNA"/>
</dbReference>
<accession>C0QS65</accession>
<dbReference type="GO" id="GO:0033320">
    <property type="term" value="P:UDP-D-xylose biosynthetic process"/>
    <property type="evidence" value="ECO:0007669"/>
    <property type="project" value="UniProtKB-UniPathway"/>
</dbReference>
<dbReference type="AlphaFoldDB" id="C0QS65"/>
<reference evidence="16 17" key="1">
    <citation type="journal article" date="2009" name="J. Bacteriol.">
        <title>Complete and draft genome sequences of six members of the Aquificales.</title>
        <authorList>
            <person name="Reysenbach A.L."/>
            <person name="Hamamura N."/>
            <person name="Podar M."/>
            <person name="Griffiths E."/>
            <person name="Ferreira S."/>
            <person name="Hochstein R."/>
            <person name="Heidelberg J."/>
            <person name="Johnson J."/>
            <person name="Mead D."/>
            <person name="Pohorille A."/>
            <person name="Sarmiento M."/>
            <person name="Schweighofer K."/>
            <person name="Seshadri R."/>
            <person name="Voytek M.A."/>
        </authorList>
    </citation>
    <scope>NUCLEOTIDE SEQUENCE [LARGE SCALE GENOMIC DNA]</scope>
    <source>
        <strain evidence="17">DSM 14350 / EX-H1</strain>
    </source>
</reference>
<dbReference type="SUPFAM" id="SSF51735">
    <property type="entry name" value="NAD(P)-binding Rossmann-fold domains"/>
    <property type="match status" value="1"/>
</dbReference>
<evidence type="ECO:0000256" key="11">
    <source>
        <dbReference type="ARBA" id="ARBA00023034"/>
    </source>
</evidence>
<evidence type="ECO:0000256" key="6">
    <source>
        <dbReference type="ARBA" id="ARBA00022692"/>
    </source>
</evidence>
<dbReference type="GO" id="GO:0070403">
    <property type="term" value="F:NAD+ binding"/>
    <property type="evidence" value="ECO:0007669"/>
    <property type="project" value="InterPro"/>
</dbReference>
<evidence type="ECO:0000256" key="3">
    <source>
        <dbReference type="ARBA" id="ARBA00005100"/>
    </source>
</evidence>
<evidence type="ECO:0000256" key="12">
    <source>
        <dbReference type="ARBA" id="ARBA00023136"/>
    </source>
</evidence>
<dbReference type="OrthoDB" id="9801029at2"/>
<comment type="similarity">
    <text evidence="4">Belongs to the NAD(P)-dependent epimerase/dehydratase family. UDP-glucuronic acid decarboxylase subfamily.</text>
</comment>
<keyword evidence="12" id="KW-0472">Membrane</keyword>
<keyword evidence="8" id="KW-0735">Signal-anchor</keyword>
<evidence type="ECO:0000256" key="13">
    <source>
        <dbReference type="ARBA" id="ARBA00023180"/>
    </source>
</evidence>
<protein>
    <recommendedName>
        <fullName evidence="5">UDP-glucuronate decarboxylase</fullName>
        <ecNumber evidence="5">4.1.1.35</ecNumber>
    </recommendedName>
</protein>
<dbReference type="GO" id="GO:0048040">
    <property type="term" value="F:UDP-glucuronate decarboxylase activity"/>
    <property type="evidence" value="ECO:0007669"/>
    <property type="project" value="UniProtKB-EC"/>
</dbReference>
<dbReference type="FunFam" id="3.40.50.720:FF:000065">
    <property type="entry name" value="UDP-glucuronic acid decarboxylase 1"/>
    <property type="match status" value="1"/>
</dbReference>
<dbReference type="CDD" id="cd05230">
    <property type="entry name" value="UGD_SDR_e"/>
    <property type="match status" value="1"/>
</dbReference>
<dbReference type="PaxDb" id="123214-PERMA_1747"/>
<dbReference type="HOGENOM" id="CLU_007383_4_0_0"/>
<evidence type="ECO:0000256" key="4">
    <source>
        <dbReference type="ARBA" id="ARBA00007505"/>
    </source>
</evidence>
<dbReference type="STRING" id="123214.PERMA_1747"/>
<evidence type="ECO:0000256" key="9">
    <source>
        <dbReference type="ARBA" id="ARBA00022989"/>
    </source>
</evidence>
<keyword evidence="11" id="KW-0333">Golgi apparatus</keyword>
<dbReference type="RefSeq" id="WP_012676434.1">
    <property type="nucleotide sequence ID" value="NC_012440.1"/>
</dbReference>
<keyword evidence="14 16" id="KW-0456">Lyase</keyword>
<evidence type="ECO:0000313" key="16">
    <source>
        <dbReference type="EMBL" id="ACO04196.1"/>
    </source>
</evidence>
<comment type="pathway">
    <text evidence="3">Nucleotide-sugar biosynthesis; UDP-alpha-D-xylose biosynthesis; UDP-alpha-D-xylose from UDP-alpha-D-glucuronate: step 1/1.</text>
</comment>
<name>C0QS65_PERMH</name>
<dbReference type="PANTHER" id="PTHR43078">
    <property type="entry name" value="UDP-GLUCURONIC ACID DECARBOXYLASE-RELATED"/>
    <property type="match status" value="1"/>
</dbReference>
<evidence type="ECO:0000256" key="10">
    <source>
        <dbReference type="ARBA" id="ARBA00023027"/>
    </source>
</evidence>
<dbReference type="InterPro" id="IPR036291">
    <property type="entry name" value="NAD(P)-bd_dom_sf"/>
</dbReference>
<evidence type="ECO:0000256" key="5">
    <source>
        <dbReference type="ARBA" id="ARBA00012290"/>
    </source>
</evidence>
<dbReference type="eggNOG" id="COG0451">
    <property type="taxonomic scope" value="Bacteria"/>
</dbReference>
<keyword evidence="9" id="KW-1133">Transmembrane helix</keyword>
<dbReference type="PANTHER" id="PTHR43078:SF6">
    <property type="entry name" value="UDP-GLUCURONIC ACID DECARBOXYLASE 1"/>
    <property type="match status" value="1"/>
</dbReference>
<keyword evidence="6" id="KW-0812">Transmembrane</keyword>
<dbReference type="KEGG" id="pmx:PERMA_1747"/>
<evidence type="ECO:0000256" key="2">
    <source>
        <dbReference type="ARBA" id="ARBA00004447"/>
    </source>
</evidence>
<evidence type="ECO:0000256" key="1">
    <source>
        <dbReference type="ARBA" id="ARBA00001911"/>
    </source>
</evidence>
<dbReference type="GO" id="GO:0042732">
    <property type="term" value="P:D-xylose metabolic process"/>
    <property type="evidence" value="ECO:0007669"/>
    <property type="project" value="InterPro"/>
</dbReference>
<dbReference type="Proteomes" id="UP000001366">
    <property type="component" value="Chromosome"/>
</dbReference>
<proteinExistence type="inferred from homology"/>
<sequence>MKVLITGAAGFIGSHLCDRFLKEGFYVIGLDNFLTGSPDNIAHLFGEENFKFIKYDVTNYIYVPDDIDLVLHFACPASPVDYLQHPIHTMKVDSLGTLHTLGLAKAKKARYIFASTSEIYGDPQVHPQPETYWGNVNPIGPRSVYDEAKRFSEAMTMAYHREHHIDVRIVRIFNTYGPRMRLNDGRVVPNFISQALRGEDLTVYGDGSQTRSFCYIDDLVEGIFRVSVKEGIEGEVFNLGNPDEYRIIDFAKIIIEKTGSRSGIVFRPLPEDDPRQRCPDITKAKEVLGWEPKVSLDEGLENTIQYFKNKLKVL</sequence>
<evidence type="ECO:0000256" key="7">
    <source>
        <dbReference type="ARBA" id="ARBA00022793"/>
    </source>
</evidence>
<keyword evidence="13" id="KW-0325">Glycoprotein</keyword>
<dbReference type="InterPro" id="IPR016040">
    <property type="entry name" value="NAD(P)-bd_dom"/>
</dbReference>
<evidence type="ECO:0000259" key="15">
    <source>
        <dbReference type="Pfam" id="PF16363"/>
    </source>
</evidence>
<dbReference type="Gene3D" id="3.40.50.720">
    <property type="entry name" value="NAD(P)-binding Rossmann-like Domain"/>
    <property type="match status" value="1"/>
</dbReference>
<organism evidence="16 17">
    <name type="scientific">Persephonella marina (strain DSM 14350 / EX-H1)</name>
    <dbReference type="NCBI Taxonomy" id="123214"/>
    <lineage>
        <taxon>Bacteria</taxon>
        <taxon>Pseudomonadati</taxon>
        <taxon>Aquificota</taxon>
        <taxon>Aquificia</taxon>
        <taxon>Aquificales</taxon>
        <taxon>Hydrogenothermaceae</taxon>
        <taxon>Persephonella</taxon>
    </lineage>
</organism>
<comment type="subcellular location">
    <subcellularLocation>
        <location evidence="2">Golgi apparatus</location>
        <location evidence="2">Golgi stack membrane</location>
        <topology evidence="2">Single-pass type II membrane protein</topology>
    </subcellularLocation>
</comment>
<comment type="cofactor">
    <cofactor evidence="1">
        <name>NAD(+)</name>
        <dbReference type="ChEBI" id="CHEBI:57540"/>
    </cofactor>
</comment>
<evidence type="ECO:0000256" key="14">
    <source>
        <dbReference type="ARBA" id="ARBA00023239"/>
    </source>
</evidence>
<gene>
    <name evidence="16" type="ordered locus">PERMA_1747</name>
</gene>
<evidence type="ECO:0000313" key="17">
    <source>
        <dbReference type="Proteomes" id="UP000001366"/>
    </source>
</evidence>
<dbReference type="EC" id="4.1.1.35" evidence="5"/>
<dbReference type="GO" id="GO:0005737">
    <property type="term" value="C:cytoplasm"/>
    <property type="evidence" value="ECO:0007669"/>
    <property type="project" value="TreeGrafter"/>
</dbReference>
<keyword evidence="10" id="KW-0520">NAD</keyword>
<dbReference type="UniPathway" id="UPA00796">
    <property type="reaction ID" value="UER00771"/>
</dbReference>
<keyword evidence="17" id="KW-1185">Reference proteome</keyword>
<evidence type="ECO:0000256" key="8">
    <source>
        <dbReference type="ARBA" id="ARBA00022968"/>
    </source>
</evidence>
<keyword evidence="7" id="KW-0210">Decarboxylase</keyword>
<dbReference type="PRINTS" id="PR01713">
    <property type="entry name" value="NUCEPIMERASE"/>
</dbReference>